<dbReference type="PANTHER" id="PTHR11241:SF0">
    <property type="entry name" value="DEOXYURIDINE 5'-TRIPHOSPHATE NUCLEOTIDOHYDROLASE"/>
    <property type="match status" value="1"/>
</dbReference>
<sequence>MNVKLTGTTPAPAYAKQGDAAFDLFLNIEESLTLQPDQTVKVGCGIAMEIPEGHFGMVVPRSSLSKRNLLLANTVGIIDSGYRGEIMAVIRNVGTTPEVLNPQDRLFQMAIIPFTQVIFHPVDELSETARGEGGFGSTDTKAA</sequence>
<comment type="similarity">
    <text evidence="1">Belongs to the dUTPase family.</text>
</comment>
<proteinExistence type="inferred from homology"/>
<dbReference type="GO" id="GO:0046081">
    <property type="term" value="P:dUTP catabolic process"/>
    <property type="evidence" value="ECO:0007669"/>
    <property type="project" value="InterPro"/>
</dbReference>
<dbReference type="InterPro" id="IPR008181">
    <property type="entry name" value="dUTPase"/>
</dbReference>
<dbReference type="GO" id="GO:0006226">
    <property type="term" value="P:dUMP biosynthetic process"/>
    <property type="evidence" value="ECO:0007669"/>
    <property type="project" value="InterPro"/>
</dbReference>
<dbReference type="SUPFAM" id="SSF51283">
    <property type="entry name" value="dUTPase-like"/>
    <property type="match status" value="1"/>
</dbReference>
<dbReference type="GO" id="GO:0000287">
    <property type="term" value="F:magnesium ion binding"/>
    <property type="evidence" value="ECO:0007669"/>
    <property type="project" value="InterPro"/>
</dbReference>
<dbReference type="Proteomes" id="UP000320948">
    <property type="component" value="Unassembled WGS sequence"/>
</dbReference>
<evidence type="ECO:0000256" key="3">
    <source>
        <dbReference type="ARBA" id="ARBA00022801"/>
    </source>
</evidence>
<dbReference type="NCBIfam" id="TIGR00576">
    <property type="entry name" value="dut"/>
    <property type="match status" value="1"/>
</dbReference>
<keyword evidence="4" id="KW-0546">Nucleotide metabolism</keyword>
<dbReference type="EMBL" id="VAFM01000002">
    <property type="protein sequence ID" value="TKW60972.1"/>
    <property type="molecule type" value="Genomic_DNA"/>
</dbReference>
<dbReference type="InterPro" id="IPR036157">
    <property type="entry name" value="dUTPase-like_sf"/>
</dbReference>
<feature type="domain" description="dUTPase-like" evidence="6">
    <location>
        <begin position="10"/>
        <end position="138"/>
    </location>
</feature>
<dbReference type="Pfam" id="PF00692">
    <property type="entry name" value="dUTPase"/>
    <property type="match status" value="1"/>
</dbReference>
<protein>
    <recommendedName>
        <fullName evidence="2">dUTP diphosphatase</fullName>
        <ecNumber evidence="2">3.6.1.23</ecNumber>
    </recommendedName>
</protein>
<dbReference type="AlphaFoldDB" id="A0A6N4R1U8"/>
<dbReference type="PANTHER" id="PTHR11241">
    <property type="entry name" value="DEOXYURIDINE 5'-TRIPHOSPHATE NUCLEOTIDOHYDROLASE"/>
    <property type="match status" value="1"/>
</dbReference>
<evidence type="ECO:0000256" key="2">
    <source>
        <dbReference type="ARBA" id="ARBA00012379"/>
    </source>
</evidence>
<dbReference type="NCBIfam" id="NF001862">
    <property type="entry name" value="PRK00601.1"/>
    <property type="match status" value="1"/>
</dbReference>
<dbReference type="EC" id="3.6.1.23" evidence="2"/>
<comment type="catalytic activity">
    <reaction evidence="5">
        <text>dUTP + H2O = dUMP + diphosphate + H(+)</text>
        <dbReference type="Rhea" id="RHEA:10248"/>
        <dbReference type="ChEBI" id="CHEBI:15377"/>
        <dbReference type="ChEBI" id="CHEBI:15378"/>
        <dbReference type="ChEBI" id="CHEBI:33019"/>
        <dbReference type="ChEBI" id="CHEBI:61555"/>
        <dbReference type="ChEBI" id="CHEBI:246422"/>
        <dbReference type="EC" id="3.6.1.23"/>
    </reaction>
</comment>
<evidence type="ECO:0000256" key="5">
    <source>
        <dbReference type="ARBA" id="ARBA00047686"/>
    </source>
</evidence>
<dbReference type="GO" id="GO:0004170">
    <property type="term" value="F:dUTP diphosphatase activity"/>
    <property type="evidence" value="ECO:0007669"/>
    <property type="project" value="UniProtKB-EC"/>
</dbReference>
<evidence type="ECO:0000313" key="8">
    <source>
        <dbReference type="Proteomes" id="UP000320948"/>
    </source>
</evidence>
<dbReference type="CDD" id="cd07557">
    <property type="entry name" value="trimeric_dUTPase"/>
    <property type="match status" value="1"/>
</dbReference>
<evidence type="ECO:0000256" key="1">
    <source>
        <dbReference type="ARBA" id="ARBA00006581"/>
    </source>
</evidence>
<dbReference type="InterPro" id="IPR033704">
    <property type="entry name" value="dUTPase_trimeric"/>
</dbReference>
<dbReference type="InterPro" id="IPR029054">
    <property type="entry name" value="dUTPase-like"/>
</dbReference>
<reference evidence="7 8" key="1">
    <citation type="journal article" date="2017" name="Nat. Commun.">
        <title>In situ click chemistry generation of cyclooxygenase-2 inhibitors.</title>
        <authorList>
            <person name="Bhardwaj A."/>
            <person name="Kaur J."/>
            <person name="Wuest M."/>
            <person name="Wuest F."/>
        </authorList>
    </citation>
    <scope>NUCLEOTIDE SEQUENCE [LARGE SCALE GENOMIC DNA]</scope>
    <source>
        <strain evidence="7">S2_018_000_R2_106</strain>
    </source>
</reference>
<gene>
    <name evidence="7" type="ORF">DI628_06360</name>
</gene>
<evidence type="ECO:0000259" key="6">
    <source>
        <dbReference type="Pfam" id="PF00692"/>
    </source>
</evidence>
<evidence type="ECO:0000256" key="4">
    <source>
        <dbReference type="ARBA" id="ARBA00023080"/>
    </source>
</evidence>
<comment type="caution">
    <text evidence="7">The sequence shown here is derived from an EMBL/GenBank/DDBJ whole genome shotgun (WGS) entry which is preliminary data.</text>
</comment>
<accession>A0A6N4R1U8</accession>
<organism evidence="7 8">
    <name type="scientific">Blastochloris viridis</name>
    <name type="common">Rhodopseudomonas viridis</name>
    <dbReference type="NCBI Taxonomy" id="1079"/>
    <lineage>
        <taxon>Bacteria</taxon>
        <taxon>Pseudomonadati</taxon>
        <taxon>Pseudomonadota</taxon>
        <taxon>Alphaproteobacteria</taxon>
        <taxon>Hyphomicrobiales</taxon>
        <taxon>Blastochloridaceae</taxon>
        <taxon>Blastochloris</taxon>
    </lineage>
</organism>
<evidence type="ECO:0000313" key="7">
    <source>
        <dbReference type="EMBL" id="TKW60972.1"/>
    </source>
</evidence>
<name>A0A6N4R1U8_BLAVI</name>
<dbReference type="Gene3D" id="2.70.40.10">
    <property type="match status" value="1"/>
</dbReference>
<keyword evidence="3 7" id="KW-0378">Hydrolase</keyword>